<proteinExistence type="predicted"/>
<evidence type="ECO:0000313" key="1">
    <source>
        <dbReference type="EMBL" id="KAH7850950.1"/>
    </source>
</evidence>
<evidence type="ECO:0000313" key="2">
    <source>
        <dbReference type="Proteomes" id="UP000828048"/>
    </source>
</evidence>
<dbReference type="EMBL" id="CM037158">
    <property type="protein sequence ID" value="KAH7850950.1"/>
    <property type="molecule type" value="Genomic_DNA"/>
</dbReference>
<protein>
    <submittedName>
        <fullName evidence="1">Uncharacterized protein</fullName>
    </submittedName>
</protein>
<accession>A0ACB7YBK2</accession>
<name>A0ACB7YBK2_9ERIC</name>
<keyword evidence="2" id="KW-1185">Reference proteome</keyword>
<sequence>MPGNEAGDRVHNFFAEDNLSQGQHQSQAVDGSWPGSISFGAGSQTHNGSPNSSSKDYNIGQSDIERGHSSYSSPVSHGVRFSQPAVRPELANRKPQSQNPNLNGYIHGHHILRTRQNGSNFLGVDLESQHSNITPRVSSIFESKQGNDAENNKTLVRSESCESPVSFDFFGSQQQISRQQTGIMQSLPPPGFSDMQLLQQQAMLRKMQEFQRQQQIQQLEAIRQNSLNPIPSITEQASGSHSHTLIHGTPVTQITEASNYPWASPAANGFRFSPEHGQALSSMGLFPQQRVDQSLYGVPGSSSGGTSLQYSHVPPDKPPARQMTMYNNSFPSNQFTGFPDQVNMQDGSLDSRHGLHGESLYSNSYGQGLDSGMNSETMHDKTGNQVSSSHNMASLDPTEEKILFGDDNTWDAFGGSALMGIGGSNMLNGTGFADGFPSLQSGSWSALMQSAVAETSSNDVGLHEEWSGLSSQNTEVPARNLQPSANEDTTKQQTIWSSGSTPIPNDANVNNGYQGFTGLQQSGQRFSYEHSERPQRNSSHRSIQQSSEEGSKWLSHNPLQKPLTEGIQIYGNAANSLDAEMNARSVSGSWPNQQKVSSLKSGQQQNKPNGHNVGEAITASRDALSIHHRNENDLQHLQGHCGGHLWKADSGLDSSIGLEHAVFSREDSSLNNLAAMPYSSTARSSQETTQLFPNSHHFSNWKHTDSSLKSKTTANSGKFQHHHNKGPQVLESSIENSAEDAVKMHVTEKCDRKENSSDSRGSNLCQHTTTGDIREGNWSDGVESQNFPGGKEKSSGHSGRRTRGIELASNSQAMSQQVTRSSYGPNQGYFGHSKIFGHFPKTSSEMEKDIQRNKNGVDDTPSGRTFPGFAPTASAPFDRSVSIHEPKKAAQSSQNMLELLHKVDESQERGNSDGSVGPLWQNQSSSQGFSLQLAPPSQRLPMQNYALPSHSSEPTNSSQVQSLPFPLETSQGEFKFSGIEMPGQTRINENHKFSQNSLQPSQSSNYVLSNSSTAQDQEDQILQKGVNVPSEYGLNFTDLQGFVCQPEKESFRQLVSTGNAEFADRMTAFQVKESTVKNQSDSSPSNSASTQRDIEAFGRSLKPNSLSHQNYSLLQQMRAVKSTEVDPSDRSLKRLKREDSEPGSGDSKMLSFWGDKNAASQLGNYVPSQDLIPHGRKDSENYSLSSSAASVRVEHSQISPQMAPSWFNQFGTFQNGQMLPMYDARKDGTVNSVEQPFAFGKSSDNLLSSKSMELVNDAADSNQVGKIWQRSTPTSIAIDHFSSGRSLVQVVPDQSIVVISPKKRKSATSELLAWHREVTEGSNSLLTTSLAEVDWAKAANRIIDKVEVEAEIIEDGQQVLRPKRRLIWTTQLMQQLFLPPPAAILFADASSNYETMAFFVSRRVLGDACSLISCCGSDSCLPLNRSNLIGDQNLSEEVTDVNGKSSGLPDKCNLSERICGQHLSKFLEAFIDRARKLENEFMSLDKRASILDLRLETQEIEKFSIINRFAKFHGRGQADVSDTSSSSDTAAKAQRTFSQRYVTAVPVPRNLPERAFSVRMTRFIISATQIRLRRSYRVRFSQTGPLRSWLTSSCLIDPYGEYWRNLRRISATHLFSPKRINGFGPGRKEIGLKMVNEIKGLMVEKGVVDVKRVLHFGSLNNVTMSVFGRCYEFGGKDGAGDGLELEGLVSEGYELLGMFNWSDHFPVLCWLDLQGARRRCREFVGRVNVFVGKIIEEHRLKKG</sequence>
<dbReference type="Proteomes" id="UP000828048">
    <property type="component" value="Chromosome 8"/>
</dbReference>
<comment type="caution">
    <text evidence="1">The sequence shown here is derived from an EMBL/GenBank/DDBJ whole genome shotgun (WGS) entry which is preliminary data.</text>
</comment>
<gene>
    <name evidence="1" type="ORF">Vadar_005015</name>
</gene>
<organism evidence="1 2">
    <name type="scientific">Vaccinium darrowii</name>
    <dbReference type="NCBI Taxonomy" id="229202"/>
    <lineage>
        <taxon>Eukaryota</taxon>
        <taxon>Viridiplantae</taxon>
        <taxon>Streptophyta</taxon>
        <taxon>Embryophyta</taxon>
        <taxon>Tracheophyta</taxon>
        <taxon>Spermatophyta</taxon>
        <taxon>Magnoliopsida</taxon>
        <taxon>eudicotyledons</taxon>
        <taxon>Gunneridae</taxon>
        <taxon>Pentapetalae</taxon>
        <taxon>asterids</taxon>
        <taxon>Ericales</taxon>
        <taxon>Ericaceae</taxon>
        <taxon>Vaccinioideae</taxon>
        <taxon>Vaccinieae</taxon>
        <taxon>Vaccinium</taxon>
    </lineage>
</organism>
<reference evidence="1 2" key="1">
    <citation type="journal article" date="2021" name="Hortic Res">
        <title>High-quality reference genome and annotation aids understanding of berry development for evergreen blueberry (Vaccinium darrowii).</title>
        <authorList>
            <person name="Yu J."/>
            <person name="Hulse-Kemp A.M."/>
            <person name="Babiker E."/>
            <person name="Staton M."/>
        </authorList>
    </citation>
    <scope>NUCLEOTIDE SEQUENCE [LARGE SCALE GENOMIC DNA]</scope>
    <source>
        <strain evidence="2">cv. NJ 8807/NJ 8810</strain>
        <tissue evidence="1">Young leaf</tissue>
    </source>
</reference>